<protein>
    <submittedName>
        <fullName evidence="2">Uncharacterized protein</fullName>
    </submittedName>
</protein>
<dbReference type="AlphaFoldDB" id="A0ABD0VTQ4"/>
<sequence>MPESDEQHDLSDDSDYASSQQQGFGGSVYSKSVEAREFDENDACETESRLLDSSDTGSLPRSVISLPGDLALIPTLLQLDRTPQGTWREKSNGNRTGKLEHRQRCVSIVPYANQGLHHNPPNAEPGGKNQWPVASH</sequence>
<dbReference type="EMBL" id="JANQDX010000001">
    <property type="protein sequence ID" value="KAL0928306.1"/>
    <property type="molecule type" value="Genomic_DNA"/>
</dbReference>
<accession>A0ABD0VTQ4</accession>
<keyword evidence="3" id="KW-1185">Reference proteome</keyword>
<organism evidence="2 3">
    <name type="scientific">Dendrobium thyrsiflorum</name>
    <name type="common">Pinecone-like raceme dendrobium</name>
    <name type="synonym">Orchid</name>
    <dbReference type="NCBI Taxonomy" id="117978"/>
    <lineage>
        <taxon>Eukaryota</taxon>
        <taxon>Viridiplantae</taxon>
        <taxon>Streptophyta</taxon>
        <taxon>Embryophyta</taxon>
        <taxon>Tracheophyta</taxon>
        <taxon>Spermatophyta</taxon>
        <taxon>Magnoliopsida</taxon>
        <taxon>Liliopsida</taxon>
        <taxon>Asparagales</taxon>
        <taxon>Orchidaceae</taxon>
        <taxon>Epidendroideae</taxon>
        <taxon>Malaxideae</taxon>
        <taxon>Dendrobiinae</taxon>
        <taxon>Dendrobium</taxon>
    </lineage>
</organism>
<name>A0ABD0VTQ4_DENTH</name>
<feature type="region of interest" description="Disordered" evidence="1">
    <location>
        <begin position="1"/>
        <end position="62"/>
    </location>
</feature>
<dbReference type="Proteomes" id="UP001552299">
    <property type="component" value="Unassembled WGS sequence"/>
</dbReference>
<evidence type="ECO:0000313" key="2">
    <source>
        <dbReference type="EMBL" id="KAL0928306.1"/>
    </source>
</evidence>
<evidence type="ECO:0000256" key="1">
    <source>
        <dbReference type="SAM" id="MobiDB-lite"/>
    </source>
</evidence>
<evidence type="ECO:0000313" key="3">
    <source>
        <dbReference type="Proteomes" id="UP001552299"/>
    </source>
</evidence>
<feature type="compositionally biased region" description="Basic and acidic residues" evidence="1">
    <location>
        <begin position="1"/>
        <end position="11"/>
    </location>
</feature>
<comment type="caution">
    <text evidence="2">The sequence shown here is derived from an EMBL/GenBank/DDBJ whole genome shotgun (WGS) entry which is preliminary data.</text>
</comment>
<proteinExistence type="predicted"/>
<reference evidence="2 3" key="1">
    <citation type="journal article" date="2024" name="Plant Biotechnol. J.">
        <title>Dendrobium thyrsiflorum genome and its molecular insights into genes involved in important horticultural traits.</title>
        <authorList>
            <person name="Chen B."/>
            <person name="Wang J.Y."/>
            <person name="Zheng P.J."/>
            <person name="Li K.L."/>
            <person name="Liang Y.M."/>
            <person name="Chen X.F."/>
            <person name="Zhang C."/>
            <person name="Zhao X."/>
            <person name="He X."/>
            <person name="Zhang G.Q."/>
            <person name="Liu Z.J."/>
            <person name="Xu Q."/>
        </authorList>
    </citation>
    <scope>NUCLEOTIDE SEQUENCE [LARGE SCALE GENOMIC DNA]</scope>
    <source>
        <strain evidence="2">GZMU011</strain>
    </source>
</reference>
<gene>
    <name evidence="2" type="ORF">M5K25_000179</name>
</gene>
<feature type="region of interest" description="Disordered" evidence="1">
    <location>
        <begin position="113"/>
        <end position="136"/>
    </location>
</feature>